<comment type="caution">
    <text evidence="1">The sequence shown here is derived from an EMBL/GenBank/DDBJ whole genome shotgun (WGS) entry which is preliminary data.</text>
</comment>
<dbReference type="Proteomes" id="UP001183222">
    <property type="component" value="Unassembled WGS sequence"/>
</dbReference>
<organism evidence="1 2">
    <name type="scientific">Blastococcus goldschmidtiae</name>
    <dbReference type="NCBI Taxonomy" id="3075546"/>
    <lineage>
        <taxon>Bacteria</taxon>
        <taxon>Bacillati</taxon>
        <taxon>Actinomycetota</taxon>
        <taxon>Actinomycetes</taxon>
        <taxon>Geodermatophilales</taxon>
        <taxon>Geodermatophilaceae</taxon>
        <taxon>Blastococcus</taxon>
    </lineage>
</organism>
<gene>
    <name evidence="1" type="ORF">RM425_13030</name>
</gene>
<protein>
    <recommendedName>
        <fullName evidence="3">Zinc finger protein</fullName>
    </recommendedName>
</protein>
<sequence length="83" mass="8475">MTASLFVTGTPVVWSGRDPWDAEAPGPDLVHAVAKPAVDGLESSVCGLLVTATADRDWSADPATARCAECARIADHTGGGVAR</sequence>
<evidence type="ECO:0008006" key="3">
    <source>
        <dbReference type="Google" id="ProtNLM"/>
    </source>
</evidence>
<accession>A0ABU2K9F0</accession>
<reference evidence="2" key="1">
    <citation type="submission" date="2023-07" db="EMBL/GenBank/DDBJ databases">
        <title>30 novel species of actinomycetes from the DSMZ collection.</title>
        <authorList>
            <person name="Nouioui I."/>
        </authorList>
    </citation>
    <scope>NUCLEOTIDE SEQUENCE [LARGE SCALE GENOMIC DNA]</scope>
    <source>
        <strain evidence="2">DSM 46792</strain>
    </source>
</reference>
<keyword evidence="2" id="KW-1185">Reference proteome</keyword>
<evidence type="ECO:0000313" key="1">
    <source>
        <dbReference type="EMBL" id="MDT0276829.1"/>
    </source>
</evidence>
<evidence type="ECO:0000313" key="2">
    <source>
        <dbReference type="Proteomes" id="UP001183222"/>
    </source>
</evidence>
<name>A0ABU2K9F0_9ACTN</name>
<dbReference type="RefSeq" id="WP_311345641.1">
    <property type="nucleotide sequence ID" value="NZ_JAVREI010000008.1"/>
</dbReference>
<proteinExistence type="predicted"/>
<dbReference type="EMBL" id="JAVREI010000008">
    <property type="protein sequence ID" value="MDT0276829.1"/>
    <property type="molecule type" value="Genomic_DNA"/>
</dbReference>